<dbReference type="SUPFAM" id="SSF140453">
    <property type="entry name" value="EsxAB dimer-like"/>
    <property type="match status" value="1"/>
</dbReference>
<dbReference type="AlphaFoldDB" id="A0A917SZM2"/>
<feature type="region of interest" description="Disordered" evidence="1">
    <location>
        <begin position="267"/>
        <end position="392"/>
    </location>
</feature>
<evidence type="ECO:0000313" key="2">
    <source>
        <dbReference type="EMBL" id="GGM03843.1"/>
    </source>
</evidence>
<reference evidence="2" key="1">
    <citation type="journal article" date="2014" name="Int. J. Syst. Evol. Microbiol.">
        <title>Complete genome sequence of Corynebacterium casei LMG S-19264T (=DSM 44701T), isolated from a smear-ripened cheese.</title>
        <authorList>
            <consortium name="US DOE Joint Genome Institute (JGI-PGF)"/>
            <person name="Walter F."/>
            <person name="Albersmeier A."/>
            <person name="Kalinowski J."/>
            <person name="Ruckert C."/>
        </authorList>
    </citation>
    <scope>NUCLEOTIDE SEQUENCE</scope>
    <source>
        <strain evidence="2">JCM 19831</strain>
    </source>
</reference>
<proteinExistence type="predicted"/>
<feature type="compositionally biased region" description="Pro residues" evidence="1">
    <location>
        <begin position="267"/>
        <end position="280"/>
    </location>
</feature>
<evidence type="ECO:0000313" key="3">
    <source>
        <dbReference type="Proteomes" id="UP000642070"/>
    </source>
</evidence>
<feature type="compositionally biased region" description="Gly residues" evidence="1">
    <location>
        <begin position="190"/>
        <end position="199"/>
    </location>
</feature>
<gene>
    <name evidence="2" type="ORF">GCM10007977_001490</name>
</gene>
<dbReference type="RefSeq" id="WP_190247685.1">
    <property type="nucleotide sequence ID" value="NZ_BMPI01000001.1"/>
</dbReference>
<evidence type="ECO:0000256" key="1">
    <source>
        <dbReference type="SAM" id="MobiDB-lite"/>
    </source>
</evidence>
<protein>
    <submittedName>
        <fullName evidence="2">Uncharacterized protein</fullName>
    </submittedName>
</protein>
<dbReference type="EMBL" id="BMPI01000001">
    <property type="protein sequence ID" value="GGM03843.1"/>
    <property type="molecule type" value="Genomic_DNA"/>
</dbReference>
<feature type="compositionally biased region" description="Gly residues" evidence="1">
    <location>
        <begin position="285"/>
        <end position="300"/>
    </location>
</feature>
<name>A0A917SZM2_9ACTN</name>
<sequence length="392" mass="37693">MNPVTFDQILPAIMAGQPGSFSTAAAAFDKVVDTLETLSANVSSSVDGVIGSGRSWNGPASTAFGSIVGDLVAFVGETAKPLGPYGGALTAAGDALVTAQSEIQEYASWVQSVRAAQPRTVTEETINAGAQAILERLAAAYRTAGGSLAPIPATPADIAGDGGAGQDAERDGGAGADGDGSAGDDVPGGEEAGAAGGEGSDGDVPGVPAVGSYSLLGGPPGAFAGGSSPGGDLGLPSFALTSGSGNPSTILTGLPGPLGGTASLPPLPASPPIDPAPQAPLVPGLGAGYGGTPAPGGGGAASQRRSVLTSVGRLPGLGSDGYTRAPDAHVSVRSGSVPPLWSQYGAAAGDRRRERTTSLTGDEDWTGPSAADGAIGRPVPPAPESADGPAAD</sequence>
<comment type="caution">
    <text evidence="2">The sequence shown here is derived from an EMBL/GenBank/DDBJ whole genome shotgun (WGS) entry which is preliminary data.</text>
</comment>
<organism evidence="2 3">
    <name type="scientific">Dactylosporangium sucinum</name>
    <dbReference type="NCBI Taxonomy" id="1424081"/>
    <lineage>
        <taxon>Bacteria</taxon>
        <taxon>Bacillati</taxon>
        <taxon>Actinomycetota</taxon>
        <taxon>Actinomycetes</taxon>
        <taxon>Micromonosporales</taxon>
        <taxon>Micromonosporaceae</taxon>
        <taxon>Dactylosporangium</taxon>
    </lineage>
</organism>
<feature type="region of interest" description="Disordered" evidence="1">
    <location>
        <begin position="152"/>
        <end position="212"/>
    </location>
</feature>
<reference evidence="2" key="2">
    <citation type="submission" date="2020-09" db="EMBL/GenBank/DDBJ databases">
        <authorList>
            <person name="Sun Q."/>
            <person name="Ohkuma M."/>
        </authorList>
    </citation>
    <scope>NUCLEOTIDE SEQUENCE</scope>
    <source>
        <strain evidence="2">JCM 19831</strain>
    </source>
</reference>
<keyword evidence="3" id="KW-1185">Reference proteome</keyword>
<dbReference type="Proteomes" id="UP000642070">
    <property type="component" value="Unassembled WGS sequence"/>
</dbReference>
<dbReference type="InterPro" id="IPR036689">
    <property type="entry name" value="ESAT-6-like_sf"/>
</dbReference>
<accession>A0A917SZM2</accession>